<gene>
    <name evidence="2" type="ORF">AMON00008_LOCUS35175</name>
</gene>
<dbReference type="AlphaFoldDB" id="A0A7S4RGL3"/>
<evidence type="ECO:0000313" key="2">
    <source>
        <dbReference type="EMBL" id="CAE4613883.1"/>
    </source>
</evidence>
<protein>
    <submittedName>
        <fullName evidence="2">Uncharacterized protein</fullName>
    </submittedName>
</protein>
<evidence type="ECO:0000256" key="1">
    <source>
        <dbReference type="SAM" id="MobiDB-lite"/>
    </source>
</evidence>
<reference evidence="2" key="1">
    <citation type="submission" date="2021-01" db="EMBL/GenBank/DDBJ databases">
        <authorList>
            <person name="Corre E."/>
            <person name="Pelletier E."/>
            <person name="Niang G."/>
            <person name="Scheremetjew M."/>
            <person name="Finn R."/>
            <person name="Kale V."/>
            <person name="Holt S."/>
            <person name="Cochrane G."/>
            <person name="Meng A."/>
            <person name="Brown T."/>
            <person name="Cohen L."/>
        </authorList>
    </citation>
    <scope>NUCLEOTIDE SEQUENCE</scope>
    <source>
        <strain evidence="2">CCMP3105</strain>
    </source>
</reference>
<sequence>MQSGRRRAMPDVDDFEVCIFTDDNAPFGDAGQSPGAIRQGSHGAQGCDGGEPSRRSSGSPSTSRSVHPTPEGRSPKKAIDWRRHDIHYFGLPPAGGDRAVGAA</sequence>
<organism evidence="2">
    <name type="scientific">Alexandrium monilatum</name>
    <dbReference type="NCBI Taxonomy" id="311494"/>
    <lineage>
        <taxon>Eukaryota</taxon>
        <taxon>Sar</taxon>
        <taxon>Alveolata</taxon>
        <taxon>Dinophyceae</taxon>
        <taxon>Gonyaulacales</taxon>
        <taxon>Pyrocystaceae</taxon>
        <taxon>Alexandrium</taxon>
    </lineage>
</organism>
<accession>A0A7S4RGL3</accession>
<feature type="region of interest" description="Disordered" evidence="1">
    <location>
        <begin position="22"/>
        <end position="81"/>
    </location>
</feature>
<feature type="compositionally biased region" description="Low complexity" evidence="1">
    <location>
        <begin position="55"/>
        <end position="65"/>
    </location>
</feature>
<dbReference type="EMBL" id="HBNR01050308">
    <property type="protein sequence ID" value="CAE4613883.1"/>
    <property type="molecule type" value="Transcribed_RNA"/>
</dbReference>
<name>A0A7S4RGL3_9DINO</name>
<proteinExistence type="predicted"/>